<evidence type="ECO:0000313" key="1">
    <source>
        <dbReference type="EMBL" id="MBM6923866.1"/>
    </source>
</evidence>
<evidence type="ECO:0000313" key="2">
    <source>
        <dbReference type="Proteomes" id="UP000724149"/>
    </source>
</evidence>
<gene>
    <name evidence="1" type="ORF">H9X81_09235</name>
</gene>
<dbReference type="SUPFAM" id="SSF52266">
    <property type="entry name" value="SGNH hydrolase"/>
    <property type="match status" value="1"/>
</dbReference>
<reference evidence="1 2" key="1">
    <citation type="journal article" date="2021" name="Sci. Rep.">
        <title>The distribution of antibiotic resistance genes in chicken gut microbiota commensals.</title>
        <authorList>
            <person name="Juricova H."/>
            <person name="Matiasovicova J."/>
            <person name="Kubasova T."/>
            <person name="Cejkova D."/>
            <person name="Rychlik I."/>
        </authorList>
    </citation>
    <scope>NUCLEOTIDE SEQUENCE [LARGE SCALE GENOMIC DNA]</scope>
    <source>
        <strain evidence="1 2">An564</strain>
    </source>
</reference>
<protein>
    <recommendedName>
        <fullName evidence="3">SGNH/GDSL hydrolase family protein</fullName>
    </recommendedName>
</protein>
<comment type="caution">
    <text evidence="1">The sequence shown here is derived from an EMBL/GenBank/DDBJ whole genome shotgun (WGS) entry which is preliminary data.</text>
</comment>
<dbReference type="Gene3D" id="3.40.50.1110">
    <property type="entry name" value="SGNH hydrolase"/>
    <property type="match status" value="1"/>
</dbReference>
<dbReference type="InterPro" id="IPR036514">
    <property type="entry name" value="SGNH_hydro_sf"/>
</dbReference>
<accession>A0ABS2GPH0</accession>
<evidence type="ECO:0008006" key="3">
    <source>
        <dbReference type="Google" id="ProtNLM"/>
    </source>
</evidence>
<keyword evidence="2" id="KW-1185">Reference proteome</keyword>
<dbReference type="EMBL" id="JACSNR010000009">
    <property type="protein sequence ID" value="MBM6923866.1"/>
    <property type="molecule type" value="Genomic_DNA"/>
</dbReference>
<organism evidence="1 2">
    <name type="scientific">Hydrogenoanaerobacterium saccharovorans</name>
    <dbReference type="NCBI Taxonomy" id="474960"/>
    <lineage>
        <taxon>Bacteria</taxon>
        <taxon>Bacillati</taxon>
        <taxon>Bacillota</taxon>
        <taxon>Clostridia</taxon>
        <taxon>Eubacteriales</taxon>
        <taxon>Oscillospiraceae</taxon>
        <taxon>Hydrogenoanaerobacterium</taxon>
    </lineage>
</organism>
<name>A0ABS2GPH0_9FIRM</name>
<dbReference type="Proteomes" id="UP000724149">
    <property type="component" value="Unassembled WGS sequence"/>
</dbReference>
<proteinExistence type="predicted"/>
<dbReference type="RefSeq" id="WP_204721476.1">
    <property type="nucleotide sequence ID" value="NZ_JACSNR010000009.1"/>
</dbReference>
<sequence>MEKLRVLFVGNSHTFFNDMPTIFQMFCRENGIDAEVVMQAHPGVHLSWHLSQQWELRYGLVQGHFDYMVFQQAAHPCPPMEETLQDGSRIVELARAQGVKPIATITWCERRFPENQQKMYEIFDALREKTGICCSPVGQVFQRVEREEKDIDLYWVDGEHASMYGSYVIAACAFARITGKSPIGLPYRSICSVPMDHEKFAQVSELRRQAEAEADPAKKEALTAQANQLSAKAFTPIYDREKLWVDLEADKAARLQKIIAEEIAKYDAAHQG</sequence>